<organism evidence="1 2">
    <name type="scientific">Pyxidicoccus parkwayensis</name>
    <dbReference type="NCBI Taxonomy" id="2813578"/>
    <lineage>
        <taxon>Bacteria</taxon>
        <taxon>Pseudomonadati</taxon>
        <taxon>Myxococcota</taxon>
        <taxon>Myxococcia</taxon>
        <taxon>Myxococcales</taxon>
        <taxon>Cystobacterineae</taxon>
        <taxon>Myxococcaceae</taxon>
        <taxon>Pyxidicoccus</taxon>
    </lineage>
</organism>
<proteinExistence type="predicted"/>
<reference evidence="1 2" key="1">
    <citation type="submission" date="2021-02" db="EMBL/GenBank/DDBJ databases">
        <title>De Novo genome assembly of isolated myxobacteria.</title>
        <authorList>
            <person name="Stevens D.C."/>
        </authorList>
    </citation>
    <scope>NUCLEOTIDE SEQUENCE [LARGE SCALE GENOMIC DNA]</scope>
    <source>
        <strain evidence="2">SCPEA02</strain>
    </source>
</reference>
<sequence>MQNIVYAVSYDLTEHHTRIKKHCCENGFSAWVRTKLGKMRKLPNTTLVGTFASSKQAVDTFMRLASEVAPGVVIEKVLAIPVEGGFIESNEEVEA</sequence>
<evidence type="ECO:0000313" key="2">
    <source>
        <dbReference type="Proteomes" id="UP000662747"/>
    </source>
</evidence>
<dbReference type="Proteomes" id="UP000662747">
    <property type="component" value="Chromosome"/>
</dbReference>
<dbReference type="RefSeq" id="WP_206720730.1">
    <property type="nucleotide sequence ID" value="NZ_CP071090.1"/>
</dbReference>
<gene>
    <name evidence="1" type="ORF">JY651_27760</name>
</gene>
<evidence type="ECO:0000313" key="1">
    <source>
        <dbReference type="EMBL" id="QSQ19142.1"/>
    </source>
</evidence>
<protein>
    <submittedName>
        <fullName evidence="1">Uncharacterized protein</fullName>
    </submittedName>
</protein>
<accession>A0ABX7NJU6</accession>
<dbReference type="EMBL" id="CP071090">
    <property type="protein sequence ID" value="QSQ19142.1"/>
    <property type="molecule type" value="Genomic_DNA"/>
</dbReference>
<name>A0ABX7NJU6_9BACT</name>
<keyword evidence="2" id="KW-1185">Reference proteome</keyword>